<accession>A0ACC3D3M0</accession>
<comment type="caution">
    <text evidence="1">The sequence shown here is derived from an EMBL/GenBank/DDBJ whole genome shotgun (WGS) entry which is preliminary data.</text>
</comment>
<protein>
    <submittedName>
        <fullName evidence="1">Uncharacterized protein</fullName>
    </submittedName>
</protein>
<reference evidence="1" key="1">
    <citation type="submission" date="2024-09" db="EMBL/GenBank/DDBJ databases">
        <title>Black Yeasts Isolated from many extreme environments.</title>
        <authorList>
            <person name="Coleine C."/>
            <person name="Stajich J.E."/>
            <person name="Selbmann L."/>
        </authorList>
    </citation>
    <scope>NUCLEOTIDE SEQUENCE</scope>
    <source>
        <strain evidence="1">CCFEE 5737</strain>
    </source>
</reference>
<gene>
    <name evidence="1" type="ORF">LTS18_006559</name>
</gene>
<organism evidence="1 2">
    <name type="scientific">Coniosporium uncinatum</name>
    <dbReference type="NCBI Taxonomy" id="93489"/>
    <lineage>
        <taxon>Eukaryota</taxon>
        <taxon>Fungi</taxon>
        <taxon>Dikarya</taxon>
        <taxon>Ascomycota</taxon>
        <taxon>Pezizomycotina</taxon>
        <taxon>Dothideomycetes</taxon>
        <taxon>Dothideomycetes incertae sedis</taxon>
        <taxon>Coniosporium</taxon>
    </lineage>
</organism>
<keyword evidence="2" id="KW-1185">Reference proteome</keyword>
<dbReference type="EMBL" id="JAWDJW010007929">
    <property type="protein sequence ID" value="KAK3061308.1"/>
    <property type="molecule type" value="Genomic_DNA"/>
</dbReference>
<feature type="non-terminal residue" evidence="1">
    <location>
        <position position="112"/>
    </location>
</feature>
<sequence>MKSKIFDNEIPGEMNGQMWGLTGVGAPASAAAQAAALAAQGAQQTGQGQQGHSQQQLMHAMQMSLGNGQFNFQPSTPTANSANPAQSQTPGPGQNTGHVTPSGVFGNFSYGN</sequence>
<evidence type="ECO:0000313" key="1">
    <source>
        <dbReference type="EMBL" id="KAK3061308.1"/>
    </source>
</evidence>
<name>A0ACC3D3M0_9PEZI</name>
<evidence type="ECO:0000313" key="2">
    <source>
        <dbReference type="Proteomes" id="UP001186974"/>
    </source>
</evidence>
<dbReference type="Proteomes" id="UP001186974">
    <property type="component" value="Unassembled WGS sequence"/>
</dbReference>
<proteinExistence type="predicted"/>